<name>A0A1G6MAR2_9BACL</name>
<feature type="binding site" evidence="5">
    <location>
        <position position="179"/>
    </location>
    <ligand>
        <name>S-adenosyl-L-methionine</name>
        <dbReference type="ChEBI" id="CHEBI:59789"/>
    </ligand>
</feature>
<dbReference type="GO" id="GO:0003676">
    <property type="term" value="F:nucleic acid binding"/>
    <property type="evidence" value="ECO:0007669"/>
    <property type="project" value="InterPro"/>
</dbReference>
<dbReference type="InterPro" id="IPR004556">
    <property type="entry name" value="HemK-like"/>
</dbReference>
<evidence type="ECO:0000256" key="3">
    <source>
        <dbReference type="ARBA" id="ARBA00022691"/>
    </source>
</evidence>
<dbReference type="RefSeq" id="WP_176757911.1">
    <property type="nucleotide sequence ID" value="NZ_FMZA01000009.1"/>
</dbReference>
<feature type="domain" description="Methyltransferase small" evidence="6">
    <location>
        <begin position="111"/>
        <end position="199"/>
    </location>
</feature>
<dbReference type="HAMAP" id="MF_02126">
    <property type="entry name" value="RF_methyltr_PrmC"/>
    <property type="match status" value="1"/>
</dbReference>
<evidence type="ECO:0000313" key="9">
    <source>
        <dbReference type="Proteomes" id="UP000199387"/>
    </source>
</evidence>
<dbReference type="SUPFAM" id="SSF53335">
    <property type="entry name" value="S-adenosyl-L-methionine-dependent methyltransferases"/>
    <property type="match status" value="1"/>
</dbReference>
<dbReference type="AlphaFoldDB" id="A0A1G6MAR2"/>
<feature type="binding site" evidence="5">
    <location>
        <position position="196"/>
    </location>
    <ligand>
        <name>S-adenosyl-L-methionine</name>
        <dbReference type="ChEBI" id="CHEBI:59789"/>
    </ligand>
</feature>
<dbReference type="EC" id="2.1.1.297" evidence="5"/>
<dbReference type="NCBIfam" id="TIGR00536">
    <property type="entry name" value="hemK_fam"/>
    <property type="match status" value="1"/>
</dbReference>
<reference evidence="8 9" key="1">
    <citation type="submission" date="2016-10" db="EMBL/GenBank/DDBJ databases">
        <authorList>
            <person name="de Groot N.N."/>
        </authorList>
    </citation>
    <scope>NUCLEOTIDE SEQUENCE [LARGE SCALE GENOMIC DNA]</scope>
    <source>
        <strain evidence="8 9">DSM 45514</strain>
    </source>
</reference>
<evidence type="ECO:0000313" key="8">
    <source>
        <dbReference type="EMBL" id="SDC52550.1"/>
    </source>
</evidence>
<dbReference type="STRING" id="1236220.SAMN04488112_10986"/>
<comment type="catalytic activity">
    <reaction evidence="4 5">
        <text>L-glutaminyl-[peptide chain release factor] + S-adenosyl-L-methionine = N(5)-methyl-L-glutaminyl-[peptide chain release factor] + S-adenosyl-L-homocysteine + H(+)</text>
        <dbReference type="Rhea" id="RHEA:42896"/>
        <dbReference type="Rhea" id="RHEA-COMP:10271"/>
        <dbReference type="Rhea" id="RHEA-COMP:10272"/>
        <dbReference type="ChEBI" id="CHEBI:15378"/>
        <dbReference type="ChEBI" id="CHEBI:30011"/>
        <dbReference type="ChEBI" id="CHEBI:57856"/>
        <dbReference type="ChEBI" id="CHEBI:59789"/>
        <dbReference type="ChEBI" id="CHEBI:61891"/>
        <dbReference type="EC" id="2.1.1.297"/>
    </reaction>
</comment>
<dbReference type="PROSITE" id="PS00092">
    <property type="entry name" value="N6_MTASE"/>
    <property type="match status" value="1"/>
</dbReference>
<dbReference type="GO" id="GO:0032259">
    <property type="term" value="P:methylation"/>
    <property type="evidence" value="ECO:0007669"/>
    <property type="project" value="UniProtKB-KW"/>
</dbReference>
<feature type="domain" description="Release factor glutamine methyltransferase N-terminal" evidence="7">
    <location>
        <begin position="10"/>
        <end position="79"/>
    </location>
</feature>
<evidence type="ECO:0000256" key="1">
    <source>
        <dbReference type="ARBA" id="ARBA00022603"/>
    </source>
</evidence>
<accession>A0A1G6MAR2</accession>
<evidence type="ECO:0000256" key="4">
    <source>
        <dbReference type="ARBA" id="ARBA00048391"/>
    </source>
</evidence>
<dbReference type="Proteomes" id="UP000199387">
    <property type="component" value="Unassembled WGS sequence"/>
</dbReference>
<evidence type="ECO:0000256" key="5">
    <source>
        <dbReference type="HAMAP-Rule" id="MF_02126"/>
    </source>
</evidence>
<keyword evidence="9" id="KW-1185">Reference proteome</keyword>
<sequence>MGRKKTIETAYRIGTAYLKKRGVESPAFVSELLLRSALNWDRTRLFTHFAQPLDEDAAVCFARWLSRRAKGIPVQYLLGEQEFYGRTFQVGPEVLIPRPETEVLVETVLREADRIWPKDSVTAADLGTGSGAIAVTLAAERPSWQLVAMDRSQGALTTARKNGKRHRVNDRIQWLVGDWLQPLIAAGLKVDIAISNPPYIPSDVIEGLDVEVKENEPRLALDGGPDGLAPYRVIIRQLASLINRPGLIAFEVGEAQSEDVERMLVHQWAGADVFTLPDLAGRPRVVTARIGIPR</sequence>
<feature type="binding site" evidence="5">
    <location>
        <begin position="196"/>
        <end position="199"/>
    </location>
    <ligand>
        <name>substrate</name>
    </ligand>
</feature>
<dbReference type="InterPro" id="IPR002052">
    <property type="entry name" value="DNA_methylase_N6_adenine_CS"/>
</dbReference>
<organism evidence="8 9">
    <name type="scientific">Melghirimyces thermohalophilus</name>
    <dbReference type="NCBI Taxonomy" id="1236220"/>
    <lineage>
        <taxon>Bacteria</taxon>
        <taxon>Bacillati</taxon>
        <taxon>Bacillota</taxon>
        <taxon>Bacilli</taxon>
        <taxon>Bacillales</taxon>
        <taxon>Thermoactinomycetaceae</taxon>
        <taxon>Melghirimyces</taxon>
    </lineage>
</organism>
<keyword evidence="1 5" id="KW-0489">Methyltransferase</keyword>
<protein>
    <recommendedName>
        <fullName evidence="5">Release factor glutamine methyltransferase</fullName>
        <shortName evidence="5">RF MTase</shortName>
        <ecNumber evidence="5">2.1.1.297</ecNumber>
    </recommendedName>
    <alternativeName>
        <fullName evidence="5">N5-glutamine methyltransferase PrmC</fullName>
    </alternativeName>
    <alternativeName>
        <fullName evidence="5">Protein-(glutamine-N5) MTase PrmC</fullName>
    </alternativeName>
    <alternativeName>
        <fullName evidence="5">Protein-glutamine N-methyltransferase PrmC</fullName>
    </alternativeName>
</protein>
<dbReference type="GO" id="GO:0102559">
    <property type="term" value="F:peptide chain release factor N(5)-glutamine methyltransferase activity"/>
    <property type="evidence" value="ECO:0007669"/>
    <property type="project" value="UniProtKB-EC"/>
</dbReference>
<dbReference type="CDD" id="cd02440">
    <property type="entry name" value="AdoMet_MTases"/>
    <property type="match status" value="1"/>
</dbReference>
<dbReference type="Gene3D" id="1.10.8.10">
    <property type="entry name" value="DNA helicase RuvA subunit, C-terminal domain"/>
    <property type="match status" value="1"/>
</dbReference>
<dbReference type="InterPro" id="IPR007848">
    <property type="entry name" value="Small_mtfrase_dom"/>
</dbReference>
<gene>
    <name evidence="5" type="primary">prmC</name>
    <name evidence="8" type="ORF">SAMN04488112_10986</name>
</gene>
<evidence type="ECO:0000259" key="7">
    <source>
        <dbReference type="Pfam" id="PF17827"/>
    </source>
</evidence>
<dbReference type="NCBIfam" id="TIGR03534">
    <property type="entry name" value="RF_mod_PrmC"/>
    <property type="match status" value="1"/>
</dbReference>
<proteinExistence type="inferred from homology"/>
<dbReference type="InterPro" id="IPR019874">
    <property type="entry name" value="RF_methyltr_PrmC"/>
</dbReference>
<dbReference type="EMBL" id="FMZA01000009">
    <property type="protein sequence ID" value="SDC52550.1"/>
    <property type="molecule type" value="Genomic_DNA"/>
</dbReference>
<keyword evidence="2 5" id="KW-0808">Transferase</keyword>
<dbReference type="InterPro" id="IPR040758">
    <property type="entry name" value="PrmC_N"/>
</dbReference>
<feature type="binding site" evidence="5">
    <location>
        <begin position="127"/>
        <end position="131"/>
    </location>
    <ligand>
        <name>S-adenosyl-L-methionine</name>
        <dbReference type="ChEBI" id="CHEBI:59789"/>
    </ligand>
</feature>
<keyword evidence="3 5" id="KW-0949">S-adenosyl-L-methionine</keyword>
<dbReference type="Pfam" id="PF17827">
    <property type="entry name" value="PrmC_N"/>
    <property type="match status" value="1"/>
</dbReference>
<comment type="function">
    <text evidence="5">Methylates the class 1 translation termination release factors RF1/PrfA and RF2/PrfB on the glutamine residue of the universally conserved GGQ motif.</text>
</comment>
<dbReference type="Pfam" id="PF05175">
    <property type="entry name" value="MTS"/>
    <property type="match status" value="1"/>
</dbReference>
<comment type="similarity">
    <text evidence="5">Belongs to the protein N5-glutamine methyltransferase family. PrmC subfamily.</text>
</comment>
<evidence type="ECO:0000256" key="2">
    <source>
        <dbReference type="ARBA" id="ARBA00022679"/>
    </source>
</evidence>
<dbReference type="PANTHER" id="PTHR18895:SF74">
    <property type="entry name" value="MTRF1L RELEASE FACTOR GLUTAMINE METHYLTRANSFERASE"/>
    <property type="match status" value="1"/>
</dbReference>
<feature type="binding site" evidence="5">
    <location>
        <position position="150"/>
    </location>
    <ligand>
        <name>S-adenosyl-L-methionine</name>
        <dbReference type="ChEBI" id="CHEBI:59789"/>
    </ligand>
</feature>
<dbReference type="Gene3D" id="3.40.50.150">
    <property type="entry name" value="Vaccinia Virus protein VP39"/>
    <property type="match status" value="1"/>
</dbReference>
<evidence type="ECO:0000259" key="6">
    <source>
        <dbReference type="Pfam" id="PF05175"/>
    </source>
</evidence>
<dbReference type="InterPro" id="IPR029063">
    <property type="entry name" value="SAM-dependent_MTases_sf"/>
</dbReference>
<dbReference type="InterPro" id="IPR050320">
    <property type="entry name" value="N5-glutamine_MTase"/>
</dbReference>
<dbReference type="PANTHER" id="PTHR18895">
    <property type="entry name" value="HEMK METHYLTRANSFERASE"/>
    <property type="match status" value="1"/>
</dbReference>